<evidence type="ECO:0000313" key="11">
    <source>
        <dbReference type="EMBL" id="WSB74077.1"/>
    </source>
</evidence>
<dbReference type="Proteomes" id="UP001344251">
    <property type="component" value="Chromosome"/>
</dbReference>
<feature type="compositionally biased region" description="Basic residues" evidence="8">
    <location>
        <begin position="305"/>
        <end position="325"/>
    </location>
</feature>
<keyword evidence="6 7" id="KW-0067">ATP-binding</keyword>
<feature type="compositionally biased region" description="Low complexity" evidence="8">
    <location>
        <begin position="327"/>
        <end position="342"/>
    </location>
</feature>
<keyword evidence="12" id="KW-1185">Reference proteome</keyword>
<evidence type="ECO:0000256" key="7">
    <source>
        <dbReference type="PROSITE-ProRule" id="PRU10141"/>
    </source>
</evidence>
<feature type="transmembrane region" description="Helical" evidence="9">
    <location>
        <begin position="474"/>
        <end position="495"/>
    </location>
</feature>
<organism evidence="11 12">
    <name type="scientific">Streptomyces decoyicus</name>
    <dbReference type="NCBI Taxonomy" id="249567"/>
    <lineage>
        <taxon>Bacteria</taxon>
        <taxon>Bacillati</taxon>
        <taxon>Actinomycetota</taxon>
        <taxon>Actinomycetes</taxon>
        <taxon>Kitasatosporales</taxon>
        <taxon>Streptomycetaceae</taxon>
        <taxon>Streptomyces</taxon>
    </lineage>
</organism>
<evidence type="ECO:0000256" key="3">
    <source>
        <dbReference type="ARBA" id="ARBA00022679"/>
    </source>
</evidence>
<dbReference type="CDD" id="cd14014">
    <property type="entry name" value="STKc_PknB_like"/>
    <property type="match status" value="1"/>
</dbReference>
<dbReference type="PROSITE" id="PS00108">
    <property type="entry name" value="PROTEIN_KINASE_ST"/>
    <property type="match status" value="1"/>
</dbReference>
<feature type="domain" description="Protein kinase" evidence="10">
    <location>
        <begin position="13"/>
        <end position="271"/>
    </location>
</feature>
<feature type="compositionally biased region" description="Low complexity" evidence="8">
    <location>
        <begin position="361"/>
        <end position="375"/>
    </location>
</feature>
<keyword evidence="9" id="KW-0472">Membrane</keyword>
<dbReference type="InterPro" id="IPR008271">
    <property type="entry name" value="Ser/Thr_kinase_AS"/>
</dbReference>
<feature type="region of interest" description="Disordered" evidence="8">
    <location>
        <begin position="496"/>
        <end position="569"/>
    </location>
</feature>
<evidence type="ECO:0000256" key="8">
    <source>
        <dbReference type="SAM" id="MobiDB-lite"/>
    </source>
</evidence>
<proteinExistence type="predicted"/>
<accession>A0ABZ1FUI9</accession>
<feature type="region of interest" description="Disordered" evidence="8">
    <location>
        <begin position="292"/>
        <end position="425"/>
    </location>
</feature>
<evidence type="ECO:0000313" key="12">
    <source>
        <dbReference type="Proteomes" id="UP001344251"/>
    </source>
</evidence>
<evidence type="ECO:0000259" key="10">
    <source>
        <dbReference type="PROSITE" id="PS50011"/>
    </source>
</evidence>
<evidence type="ECO:0000256" key="6">
    <source>
        <dbReference type="ARBA" id="ARBA00022840"/>
    </source>
</evidence>
<dbReference type="EC" id="2.7.11.1" evidence="1"/>
<dbReference type="PROSITE" id="PS50011">
    <property type="entry name" value="PROTEIN_KINASE_DOM"/>
    <property type="match status" value="1"/>
</dbReference>
<keyword evidence="9" id="KW-1133">Transmembrane helix</keyword>
<dbReference type="PANTHER" id="PTHR43289:SF6">
    <property type="entry name" value="SERINE_THREONINE-PROTEIN KINASE NEKL-3"/>
    <property type="match status" value="1"/>
</dbReference>
<dbReference type="GO" id="GO:0016301">
    <property type="term" value="F:kinase activity"/>
    <property type="evidence" value="ECO:0007669"/>
    <property type="project" value="UniProtKB-KW"/>
</dbReference>
<dbReference type="Gene3D" id="3.30.200.20">
    <property type="entry name" value="Phosphorylase Kinase, domain 1"/>
    <property type="match status" value="1"/>
</dbReference>
<dbReference type="InterPro" id="IPR011009">
    <property type="entry name" value="Kinase-like_dom_sf"/>
</dbReference>
<evidence type="ECO:0000256" key="2">
    <source>
        <dbReference type="ARBA" id="ARBA00022527"/>
    </source>
</evidence>
<dbReference type="PANTHER" id="PTHR43289">
    <property type="entry name" value="MITOGEN-ACTIVATED PROTEIN KINASE KINASE KINASE 20-RELATED"/>
    <property type="match status" value="1"/>
</dbReference>
<feature type="binding site" evidence="7">
    <location>
        <position position="42"/>
    </location>
    <ligand>
        <name>ATP</name>
        <dbReference type="ChEBI" id="CHEBI:30616"/>
    </ligand>
</feature>
<dbReference type="SUPFAM" id="SSF56112">
    <property type="entry name" value="Protein kinase-like (PK-like)"/>
    <property type="match status" value="1"/>
</dbReference>
<keyword evidence="5 11" id="KW-0418">Kinase</keyword>
<dbReference type="InterPro" id="IPR000719">
    <property type="entry name" value="Prot_kinase_dom"/>
</dbReference>
<keyword evidence="4 7" id="KW-0547">Nucleotide-binding</keyword>
<dbReference type="PROSITE" id="PS00107">
    <property type="entry name" value="PROTEIN_KINASE_ATP"/>
    <property type="match status" value="1"/>
</dbReference>
<dbReference type="Pfam" id="PF00069">
    <property type="entry name" value="Pkinase"/>
    <property type="match status" value="1"/>
</dbReference>
<name>A0ABZ1FUI9_9ACTN</name>
<evidence type="ECO:0000256" key="4">
    <source>
        <dbReference type="ARBA" id="ARBA00022741"/>
    </source>
</evidence>
<feature type="region of interest" description="Disordered" evidence="8">
    <location>
        <begin position="438"/>
        <end position="465"/>
    </location>
</feature>
<sequence>MDGKGGRLLAGRYRLADVLGRGGMGTVWRARDEVLGRTVAVKELRFPGGVEEDEKRRLITRTLREAKAIARIRNNGAVTVYDVVDEDDRPWIVMELVEGRSLAEVVRDDGPLTPRRAAEVGLVVLDVLRAAHAEGILHRDVKPSNVLMSDDGRVVLTDFGIAQVEGDPSVTSTGMLVGAPSYISPERARGQKPGPPADMWSLGGLLYACVEGVPPYDKGSAIATLTAVMTEPVEPPKSAGELEEVIYGLLVKDPAARLDDAGARVLLEDVVHAPEAQTPEPPMDATRAMALPTAPRERAEPKSRATPKSKATPKPKPAAKSRVTRGAKPAAAPAVEPAAGNAHPSGGGTADAGRSAGATPGKSKAGAARSAAASAPVRTERPQKKAADATAEKAGGPDRADADRTGSAGSGADRPAGARPGFDAEAAKERLRAVLQSVRGAAAAVTARMDSGSGDGNRSPARASVTDVVPRRTLVIVAVVVVLAVLGTVLAVTLGGDDSAKKSGKASGKQDTSSSASRAKPSTDAADTSGDKTKGQVPSSPQPPSNVTPAEDNGGKDDGGDKGGKALPDGFSELTNGKFHFRMAMPKGFHQTDTAGEGSGAIYSTSGGFPRIQIDYNAKPGTDAAASWRSLEPAVRSSSEDYHLIGIKSVKWRGYPTVADWSFTRRQSGEKVRVLDRGFKADDDHGYAIMITCKADAWSDKACQQMITTAFKTFALKD</sequence>
<dbReference type="EMBL" id="CP109106">
    <property type="protein sequence ID" value="WSB74077.1"/>
    <property type="molecule type" value="Genomic_DNA"/>
</dbReference>
<dbReference type="InterPro" id="IPR017441">
    <property type="entry name" value="Protein_kinase_ATP_BS"/>
</dbReference>
<dbReference type="SMART" id="SM00220">
    <property type="entry name" value="S_TKc"/>
    <property type="match status" value="1"/>
</dbReference>
<keyword evidence="2" id="KW-0723">Serine/threonine-protein kinase</keyword>
<reference evidence="11 12" key="1">
    <citation type="submission" date="2022-10" db="EMBL/GenBank/DDBJ databases">
        <title>The complete genomes of actinobacterial strains from the NBC collection.</title>
        <authorList>
            <person name="Joergensen T.S."/>
            <person name="Alvarez Arevalo M."/>
            <person name="Sterndorff E.B."/>
            <person name="Faurdal D."/>
            <person name="Vuksanovic O."/>
            <person name="Mourched A.-S."/>
            <person name="Charusanti P."/>
            <person name="Shaw S."/>
            <person name="Blin K."/>
            <person name="Weber T."/>
        </authorList>
    </citation>
    <scope>NUCLEOTIDE SEQUENCE [LARGE SCALE GENOMIC DNA]</scope>
    <source>
        <strain evidence="11 12">NBC 01774</strain>
    </source>
</reference>
<gene>
    <name evidence="11" type="ORF">OG863_23265</name>
</gene>
<evidence type="ECO:0000256" key="1">
    <source>
        <dbReference type="ARBA" id="ARBA00012513"/>
    </source>
</evidence>
<evidence type="ECO:0000256" key="9">
    <source>
        <dbReference type="SAM" id="Phobius"/>
    </source>
</evidence>
<keyword evidence="3" id="KW-0808">Transferase</keyword>
<keyword evidence="9" id="KW-0812">Transmembrane</keyword>
<protein>
    <recommendedName>
        <fullName evidence="1">non-specific serine/threonine protein kinase</fullName>
        <ecNumber evidence="1">2.7.11.1</ecNumber>
    </recommendedName>
</protein>
<dbReference type="Gene3D" id="1.10.510.10">
    <property type="entry name" value="Transferase(Phosphotransferase) domain 1"/>
    <property type="match status" value="1"/>
</dbReference>
<feature type="compositionally biased region" description="Basic and acidic residues" evidence="8">
    <location>
        <begin position="378"/>
        <end position="404"/>
    </location>
</feature>
<evidence type="ECO:0000256" key="5">
    <source>
        <dbReference type="ARBA" id="ARBA00022777"/>
    </source>
</evidence>
<feature type="compositionally biased region" description="Basic and acidic residues" evidence="8">
    <location>
        <begin position="553"/>
        <end position="564"/>
    </location>
</feature>